<dbReference type="InterPro" id="IPR036388">
    <property type="entry name" value="WH-like_DNA-bd_sf"/>
</dbReference>
<dbReference type="Pfam" id="PF01638">
    <property type="entry name" value="HxlR"/>
    <property type="match status" value="1"/>
</dbReference>
<name>A0A0F7F7A1_PAEDU</name>
<dbReference type="InterPro" id="IPR036390">
    <property type="entry name" value="WH_DNA-bd_sf"/>
</dbReference>
<evidence type="ECO:0000313" key="5">
    <source>
        <dbReference type="EMBL" id="AKG33958.1"/>
    </source>
</evidence>
<proteinExistence type="predicted"/>
<reference evidence="5 6" key="1">
    <citation type="submission" date="2015-03" db="EMBL/GenBank/DDBJ databases">
        <authorList>
            <person name="Abdul Halim M."/>
        </authorList>
    </citation>
    <scope>NUCLEOTIDE SEQUENCE [LARGE SCALE GENOMIC DNA]</scope>
    <source>
        <strain evidence="5 6">ATCC 35681</strain>
    </source>
</reference>
<dbReference type="RefSeq" id="WP_036641849.1">
    <property type="nucleotide sequence ID" value="NZ_ASQQ01000555.1"/>
</dbReference>
<dbReference type="GO" id="GO:0003677">
    <property type="term" value="F:DNA binding"/>
    <property type="evidence" value="ECO:0007669"/>
    <property type="project" value="UniProtKB-KW"/>
</dbReference>
<evidence type="ECO:0000259" key="4">
    <source>
        <dbReference type="PROSITE" id="PS51118"/>
    </source>
</evidence>
<dbReference type="AlphaFoldDB" id="A0A0F7F7A1"/>
<evidence type="ECO:0000256" key="3">
    <source>
        <dbReference type="ARBA" id="ARBA00023163"/>
    </source>
</evidence>
<protein>
    <submittedName>
        <fullName evidence="5">HxlR family transcriptional regulator</fullName>
    </submittedName>
</protein>
<evidence type="ECO:0000313" key="6">
    <source>
        <dbReference type="Proteomes" id="UP000034189"/>
    </source>
</evidence>
<keyword evidence="3" id="KW-0804">Transcription</keyword>
<dbReference type="Proteomes" id="UP000034189">
    <property type="component" value="Chromosome"/>
</dbReference>
<dbReference type="PATRIC" id="fig|1333534.5.peg.1022"/>
<keyword evidence="1" id="KW-0805">Transcription regulation</keyword>
<organism evidence="5 6">
    <name type="scientific">Paenibacillus durus ATCC 35681</name>
    <dbReference type="NCBI Taxonomy" id="1333534"/>
    <lineage>
        <taxon>Bacteria</taxon>
        <taxon>Bacillati</taxon>
        <taxon>Bacillota</taxon>
        <taxon>Bacilli</taxon>
        <taxon>Bacillales</taxon>
        <taxon>Paenibacillaceae</taxon>
        <taxon>Paenibacillus</taxon>
    </lineage>
</organism>
<reference evidence="5 6" key="2">
    <citation type="journal article" date="2016" name="Genome Announc.">
        <title>Genome Sequence of a Gram-Positive Diazotroph, Paenibacillus durus Type Strain ATCC 35681.</title>
        <authorList>
            <person name="Halim M.A."/>
            <person name="Rahman A.Y."/>
            <person name="Sim K.S."/>
            <person name="Yam H.C."/>
            <person name="Rahim A.A."/>
            <person name="Ghazali A.H."/>
            <person name="Najimudin N."/>
        </authorList>
    </citation>
    <scope>NUCLEOTIDE SEQUENCE [LARGE SCALE GENOMIC DNA]</scope>
    <source>
        <strain evidence="5 6">ATCC 35681</strain>
    </source>
</reference>
<accession>A0A0F7F7A1</accession>
<dbReference type="PANTHER" id="PTHR33204">
    <property type="entry name" value="TRANSCRIPTIONAL REGULATOR, MARR FAMILY"/>
    <property type="match status" value="1"/>
</dbReference>
<dbReference type="EMBL" id="CP011114">
    <property type="protein sequence ID" value="AKG33958.1"/>
    <property type="molecule type" value="Genomic_DNA"/>
</dbReference>
<gene>
    <name evidence="5" type="ORF">VK70_04670</name>
</gene>
<dbReference type="Gene3D" id="1.10.10.10">
    <property type="entry name" value="Winged helix-like DNA-binding domain superfamily/Winged helix DNA-binding domain"/>
    <property type="match status" value="1"/>
</dbReference>
<dbReference type="OrthoDB" id="9791143at2"/>
<dbReference type="HOGENOM" id="CLU_111585_5_1_9"/>
<dbReference type="InterPro" id="IPR002577">
    <property type="entry name" value="HTH_HxlR"/>
</dbReference>
<sequence>MIKFRNQEYACTSEITLGLISGKWKILILSYLSHKTCRFNELQKLMPETTQKMLTLQLRELEKDGLIIRKVYAVAPPKVEYMLSELGRQLIPILTQLCKFGADYVDSFPFDDSVARDQHA</sequence>
<dbReference type="PANTHER" id="PTHR33204:SF29">
    <property type="entry name" value="TRANSCRIPTIONAL REGULATOR"/>
    <property type="match status" value="1"/>
</dbReference>
<dbReference type="PROSITE" id="PS51118">
    <property type="entry name" value="HTH_HXLR"/>
    <property type="match status" value="1"/>
</dbReference>
<evidence type="ECO:0000256" key="1">
    <source>
        <dbReference type="ARBA" id="ARBA00023015"/>
    </source>
</evidence>
<feature type="domain" description="HTH hxlR-type" evidence="4">
    <location>
        <begin position="11"/>
        <end position="109"/>
    </location>
</feature>
<keyword evidence="2" id="KW-0238">DNA-binding</keyword>
<evidence type="ECO:0000256" key="2">
    <source>
        <dbReference type="ARBA" id="ARBA00023125"/>
    </source>
</evidence>
<dbReference type="SUPFAM" id="SSF46785">
    <property type="entry name" value="Winged helix' DNA-binding domain"/>
    <property type="match status" value="1"/>
</dbReference>